<sequence length="160" mass="17478">MAGTANLGRKAMPRGLRVLNGSLDADGNERDSSGHAIEPEIQFERGDPVKPEGMSPDAEWLWDQVIEQMQGVGVLKPLDGPALEVACETFARWREAKRMRQEQGTLATNSQGQVTAPWVGIEERASKEIRAWFAEFGITPAAERNLRADSGGGDDDSNPF</sequence>
<reference evidence="2" key="1">
    <citation type="submission" date="2023-09" db="EMBL/GenBank/DDBJ databases">
        <title>Demequina sp. a novel bacteria isolated from Capsicum annuum.</title>
        <authorList>
            <person name="Humaira Z."/>
            <person name="Lee J."/>
            <person name="Cho D."/>
        </authorList>
    </citation>
    <scope>NUCLEOTIDE SEQUENCE</scope>
    <source>
        <strain evidence="2">PMTSA13</strain>
    </source>
</reference>
<evidence type="ECO:0000313" key="2">
    <source>
        <dbReference type="EMBL" id="WNM27542.1"/>
    </source>
</evidence>
<dbReference type="NCBIfam" id="TIGR01558">
    <property type="entry name" value="sm_term_P27"/>
    <property type="match status" value="1"/>
</dbReference>
<protein>
    <submittedName>
        <fullName evidence="2">Phage terminase small subunit P27 family</fullName>
    </submittedName>
</protein>
<dbReference type="Proteomes" id="UP001303408">
    <property type="component" value="Chromosome"/>
</dbReference>
<proteinExistence type="predicted"/>
<dbReference type="Pfam" id="PF05119">
    <property type="entry name" value="Terminase_4"/>
    <property type="match status" value="1"/>
</dbReference>
<organism evidence="2">
    <name type="scientific">Demequina capsici</name>
    <dbReference type="NCBI Taxonomy" id="3075620"/>
    <lineage>
        <taxon>Bacteria</taxon>
        <taxon>Bacillati</taxon>
        <taxon>Actinomycetota</taxon>
        <taxon>Actinomycetes</taxon>
        <taxon>Micrococcales</taxon>
        <taxon>Demequinaceae</taxon>
        <taxon>Demequina</taxon>
    </lineage>
</organism>
<dbReference type="InterPro" id="IPR006448">
    <property type="entry name" value="Phage_term_ssu_P27"/>
</dbReference>
<dbReference type="EMBL" id="CP134880">
    <property type="protein sequence ID" value="WNM27542.1"/>
    <property type="molecule type" value="Genomic_DNA"/>
</dbReference>
<name>A0AA96FDF9_9MICO</name>
<accession>A0AA96FDF9</accession>
<dbReference type="RefSeq" id="WP_313543617.1">
    <property type="nucleotide sequence ID" value="NZ_CP134880.1"/>
</dbReference>
<dbReference type="AlphaFoldDB" id="A0AA96FDF9"/>
<dbReference type="KEGG" id="dcp:RN607_00650"/>
<feature type="region of interest" description="Disordered" evidence="1">
    <location>
        <begin position="1"/>
        <end position="56"/>
    </location>
</feature>
<evidence type="ECO:0000256" key="1">
    <source>
        <dbReference type="SAM" id="MobiDB-lite"/>
    </source>
</evidence>
<gene>
    <name evidence="2" type="ORF">RN607_00650</name>
</gene>